<keyword evidence="2" id="KW-1185">Reference proteome</keyword>
<comment type="caution">
    <text evidence="1">The sequence shown here is derived from an EMBL/GenBank/DDBJ whole genome shotgun (WGS) entry which is preliminary data.</text>
</comment>
<dbReference type="Proteomes" id="UP000708208">
    <property type="component" value="Unassembled WGS sequence"/>
</dbReference>
<evidence type="ECO:0000313" key="2">
    <source>
        <dbReference type="Proteomes" id="UP000708208"/>
    </source>
</evidence>
<organism evidence="1 2">
    <name type="scientific">Allacma fusca</name>
    <dbReference type="NCBI Taxonomy" id="39272"/>
    <lineage>
        <taxon>Eukaryota</taxon>
        <taxon>Metazoa</taxon>
        <taxon>Ecdysozoa</taxon>
        <taxon>Arthropoda</taxon>
        <taxon>Hexapoda</taxon>
        <taxon>Collembola</taxon>
        <taxon>Symphypleona</taxon>
        <taxon>Sminthuridae</taxon>
        <taxon>Allacma</taxon>
    </lineage>
</organism>
<evidence type="ECO:0000313" key="1">
    <source>
        <dbReference type="EMBL" id="CAG7723840.1"/>
    </source>
</evidence>
<proteinExistence type="predicted"/>
<dbReference type="AlphaFoldDB" id="A0A8J2JXJ0"/>
<protein>
    <submittedName>
        <fullName evidence="1">Uncharacterized protein</fullName>
    </submittedName>
</protein>
<name>A0A8J2JXJ0_9HEXA</name>
<gene>
    <name evidence="1" type="ORF">AFUS01_LOCUS12901</name>
</gene>
<sequence length="73" mass="8505">MKMRSRLEVSIACFQESVRHRQYNYFAFVHGKLRDLLIWTTNSHLDCSGLESGTPCKCHDELHPKICLVFPPL</sequence>
<dbReference type="EMBL" id="CAJVCH010103136">
    <property type="protein sequence ID" value="CAG7723840.1"/>
    <property type="molecule type" value="Genomic_DNA"/>
</dbReference>
<accession>A0A8J2JXJ0</accession>
<reference evidence="1" key="1">
    <citation type="submission" date="2021-06" db="EMBL/GenBank/DDBJ databases">
        <authorList>
            <person name="Hodson N. C."/>
            <person name="Mongue J. A."/>
            <person name="Jaron S. K."/>
        </authorList>
    </citation>
    <scope>NUCLEOTIDE SEQUENCE</scope>
</reference>